<feature type="non-terminal residue" evidence="1">
    <location>
        <position position="1"/>
    </location>
</feature>
<accession>A0A165APL0</accession>
<dbReference type="Proteomes" id="UP000076871">
    <property type="component" value="Unassembled WGS sequence"/>
</dbReference>
<reference evidence="1 2" key="1">
    <citation type="journal article" date="2016" name="Mol. Biol. Evol.">
        <title>Comparative Genomics of Early-Diverging Mushroom-Forming Fungi Provides Insights into the Origins of Lignocellulose Decay Capabilities.</title>
        <authorList>
            <person name="Nagy L.G."/>
            <person name="Riley R."/>
            <person name="Tritt A."/>
            <person name="Adam C."/>
            <person name="Daum C."/>
            <person name="Floudas D."/>
            <person name="Sun H."/>
            <person name="Yadav J.S."/>
            <person name="Pangilinan J."/>
            <person name="Larsson K.H."/>
            <person name="Matsuura K."/>
            <person name="Barry K."/>
            <person name="Labutti K."/>
            <person name="Kuo R."/>
            <person name="Ohm R.A."/>
            <person name="Bhattacharya S.S."/>
            <person name="Shirouzu T."/>
            <person name="Yoshinaga Y."/>
            <person name="Martin F.M."/>
            <person name="Grigoriev I.V."/>
            <person name="Hibbett D.S."/>
        </authorList>
    </citation>
    <scope>NUCLEOTIDE SEQUENCE [LARGE SCALE GENOMIC DNA]</scope>
    <source>
        <strain evidence="1 2">93-53</strain>
    </source>
</reference>
<dbReference type="EMBL" id="KV427908">
    <property type="protein sequence ID" value="KZS99412.1"/>
    <property type="molecule type" value="Genomic_DNA"/>
</dbReference>
<evidence type="ECO:0000313" key="2">
    <source>
        <dbReference type="Proteomes" id="UP000076871"/>
    </source>
</evidence>
<dbReference type="InterPro" id="IPR011009">
    <property type="entry name" value="Kinase-like_dom_sf"/>
</dbReference>
<dbReference type="OrthoDB" id="4062651at2759"/>
<dbReference type="SUPFAM" id="SSF56112">
    <property type="entry name" value="Protein kinase-like (PK-like)"/>
    <property type="match status" value="1"/>
</dbReference>
<gene>
    <name evidence="1" type="ORF">LAESUDRAFT_634275</name>
</gene>
<dbReference type="InParanoid" id="A0A165APL0"/>
<keyword evidence="2" id="KW-1185">Reference proteome</keyword>
<protein>
    <recommendedName>
        <fullName evidence="3">Protein kinase domain-containing protein</fullName>
    </recommendedName>
</protein>
<dbReference type="RefSeq" id="XP_040757153.1">
    <property type="nucleotide sequence ID" value="XM_040903435.1"/>
</dbReference>
<dbReference type="AlphaFoldDB" id="A0A165APL0"/>
<dbReference type="GeneID" id="63820466"/>
<evidence type="ECO:0000313" key="1">
    <source>
        <dbReference type="EMBL" id="KZS99412.1"/>
    </source>
</evidence>
<evidence type="ECO:0008006" key="3">
    <source>
        <dbReference type="Google" id="ProtNLM"/>
    </source>
</evidence>
<sequence length="67" mass="7734">QAIQNALQHLLKILNDNKFMHGDLWPINIMLQVDAKGKLVVNFDWAGKTGKVFYLKLRNQDISWPGE</sequence>
<name>A0A165APL0_9APHY</name>
<organism evidence="1 2">
    <name type="scientific">Laetiporus sulphureus 93-53</name>
    <dbReference type="NCBI Taxonomy" id="1314785"/>
    <lineage>
        <taxon>Eukaryota</taxon>
        <taxon>Fungi</taxon>
        <taxon>Dikarya</taxon>
        <taxon>Basidiomycota</taxon>
        <taxon>Agaricomycotina</taxon>
        <taxon>Agaricomycetes</taxon>
        <taxon>Polyporales</taxon>
        <taxon>Laetiporus</taxon>
    </lineage>
</organism>
<proteinExistence type="predicted"/>
<feature type="non-terminal residue" evidence="1">
    <location>
        <position position="67"/>
    </location>
</feature>